<feature type="transmembrane region" description="Helical" evidence="1">
    <location>
        <begin position="364"/>
        <end position="382"/>
    </location>
</feature>
<feature type="transmembrane region" description="Helical" evidence="1">
    <location>
        <begin position="221"/>
        <end position="240"/>
    </location>
</feature>
<keyword evidence="1" id="KW-0812">Transmembrane</keyword>
<dbReference type="PANTHER" id="PTHR35043:SF7">
    <property type="entry name" value="TRANSCRIPTION FACTOR DOMAIN-CONTAINING PROTEIN"/>
    <property type="match status" value="1"/>
</dbReference>
<feature type="transmembrane region" description="Helical" evidence="1">
    <location>
        <begin position="52"/>
        <end position="72"/>
    </location>
</feature>
<dbReference type="Proteomes" id="UP000807769">
    <property type="component" value="Unassembled WGS sequence"/>
</dbReference>
<keyword evidence="2" id="KW-0732">Signal</keyword>
<feature type="transmembrane region" description="Helical" evidence="1">
    <location>
        <begin position="328"/>
        <end position="352"/>
    </location>
</feature>
<keyword evidence="1" id="KW-1133">Transmembrane helix</keyword>
<dbReference type="PANTHER" id="PTHR35043">
    <property type="entry name" value="TRANSCRIPTION FACTOR DOMAIN-CONTAINING PROTEIN"/>
    <property type="match status" value="1"/>
</dbReference>
<organism evidence="3 4">
    <name type="scientific">Suillus subaureus</name>
    <dbReference type="NCBI Taxonomy" id="48587"/>
    <lineage>
        <taxon>Eukaryota</taxon>
        <taxon>Fungi</taxon>
        <taxon>Dikarya</taxon>
        <taxon>Basidiomycota</taxon>
        <taxon>Agaricomycotina</taxon>
        <taxon>Agaricomycetes</taxon>
        <taxon>Agaricomycetidae</taxon>
        <taxon>Boletales</taxon>
        <taxon>Suillineae</taxon>
        <taxon>Suillaceae</taxon>
        <taxon>Suillus</taxon>
    </lineage>
</organism>
<comment type="caution">
    <text evidence="3">The sequence shown here is derived from an EMBL/GenBank/DDBJ whole genome shotgun (WGS) entry which is preliminary data.</text>
</comment>
<evidence type="ECO:0000256" key="1">
    <source>
        <dbReference type="SAM" id="Phobius"/>
    </source>
</evidence>
<accession>A0A9P7E907</accession>
<evidence type="ECO:0000256" key="2">
    <source>
        <dbReference type="SAM" id="SignalP"/>
    </source>
</evidence>
<gene>
    <name evidence="3" type="ORF">BJ212DRAFT_348306</name>
</gene>
<feature type="transmembrane region" description="Helical" evidence="1">
    <location>
        <begin position="246"/>
        <end position="266"/>
    </location>
</feature>
<sequence>MNRHYALNFTMTLLPCAVLFCVPFVVASLPSPNDIYILTLDASDFSSCNTRTLWDILLSCWLTLFACTWTAIHPDIPRMGEGKVAITFRRLLLMVMALLGPEFVISWAAWQFLCARQVTKDFNDAFGAQHAKPHGDHRAVQQNEPAILLLDDISDSSKISSAGWTLTHGFFAWMGGFMLYVDGKPRATLTPDELLQFVREGSVEMPVITEADIEDRSKGDVLSKSVAILQLVWFIIARYAQHLPVTLPEIDTLGIAALTCIAYGLWWKKPKDVGRPYIVHWNSGTTTPPPRDSLANDKGHSALLILRSLLLDHRSGIRWSSGLTRGQIIITIIGGISGVLFGGIHCLGWNFLFPIHTEQTLWRVASIAIAYSFGVILSSYFMERLSIRFMRRRSVESQRYGIFTLMIYYISARLTLIVLMMLSLRSLPPGAYDTVAWTSFFPHANL</sequence>
<dbReference type="OrthoDB" id="9451547at2759"/>
<dbReference type="AlphaFoldDB" id="A0A9P7E907"/>
<dbReference type="EMBL" id="JABBWG010000020">
    <property type="protein sequence ID" value="KAG1814706.1"/>
    <property type="molecule type" value="Genomic_DNA"/>
</dbReference>
<proteinExistence type="predicted"/>
<keyword evidence="4" id="KW-1185">Reference proteome</keyword>
<feature type="transmembrane region" description="Helical" evidence="1">
    <location>
        <begin position="402"/>
        <end position="424"/>
    </location>
</feature>
<evidence type="ECO:0000313" key="3">
    <source>
        <dbReference type="EMBL" id="KAG1814706.1"/>
    </source>
</evidence>
<evidence type="ECO:0000313" key="4">
    <source>
        <dbReference type="Proteomes" id="UP000807769"/>
    </source>
</evidence>
<reference evidence="3" key="1">
    <citation type="journal article" date="2020" name="New Phytol.">
        <title>Comparative genomics reveals dynamic genome evolution in host specialist ectomycorrhizal fungi.</title>
        <authorList>
            <person name="Lofgren L.A."/>
            <person name="Nguyen N.H."/>
            <person name="Vilgalys R."/>
            <person name="Ruytinx J."/>
            <person name="Liao H.L."/>
            <person name="Branco S."/>
            <person name="Kuo A."/>
            <person name="LaButti K."/>
            <person name="Lipzen A."/>
            <person name="Andreopoulos W."/>
            <person name="Pangilinan J."/>
            <person name="Riley R."/>
            <person name="Hundley H."/>
            <person name="Na H."/>
            <person name="Barry K."/>
            <person name="Grigoriev I.V."/>
            <person name="Stajich J.E."/>
            <person name="Kennedy P.G."/>
        </authorList>
    </citation>
    <scope>NUCLEOTIDE SEQUENCE</scope>
    <source>
        <strain evidence="3">MN1</strain>
    </source>
</reference>
<keyword evidence="1" id="KW-0472">Membrane</keyword>
<feature type="chain" id="PRO_5040203509" evidence="2">
    <location>
        <begin position="28"/>
        <end position="446"/>
    </location>
</feature>
<feature type="transmembrane region" description="Helical" evidence="1">
    <location>
        <begin position="162"/>
        <end position="181"/>
    </location>
</feature>
<feature type="transmembrane region" description="Helical" evidence="1">
    <location>
        <begin position="92"/>
        <end position="113"/>
    </location>
</feature>
<name>A0A9P7E907_9AGAM</name>
<dbReference type="GeneID" id="64636996"/>
<protein>
    <submittedName>
        <fullName evidence="3">Uncharacterized protein</fullName>
    </submittedName>
</protein>
<dbReference type="RefSeq" id="XP_041192042.1">
    <property type="nucleotide sequence ID" value="XM_041342980.1"/>
</dbReference>
<feature type="signal peptide" evidence="2">
    <location>
        <begin position="1"/>
        <end position="27"/>
    </location>
</feature>